<reference evidence="2" key="1">
    <citation type="submission" date="2020-05" db="EMBL/GenBank/DDBJ databases">
        <authorList>
            <person name="Zhu T."/>
            <person name="Keshari N."/>
            <person name="Lu X."/>
        </authorList>
    </citation>
    <scope>NUCLEOTIDE SEQUENCE</scope>
    <source>
        <strain evidence="2">NK1-12</strain>
    </source>
</reference>
<proteinExistence type="predicted"/>
<dbReference type="RefSeq" id="WP_316436386.1">
    <property type="nucleotide sequence ID" value="NZ_CP053587.1"/>
</dbReference>
<gene>
    <name evidence="2" type="ORF">HJG54_34155</name>
</gene>
<accession>A0AA97AKH8</accession>
<dbReference type="AlphaFoldDB" id="A0AA97AKH8"/>
<name>A0AA97AKH8_9CYAN</name>
<feature type="region of interest" description="Disordered" evidence="1">
    <location>
        <begin position="130"/>
        <end position="149"/>
    </location>
</feature>
<sequence>MSHDMRQGTNQDMRHSNSYLNLWDWLDEATQVVDQMPELVQVIDGIDAFESVMQDLLTEPNPVRTTSRLREQLTVASEVLERLAHLLDRKSAEWLAEWNRQTAEGIEASDWTGLVRQSVTFDLSSLLAPPDSAPKLQRRPRPTKDSSLAAPVPLETMLAMVDQFEQTQLTQAQLADLAGEERPQQWQTQIAQILAQYRQAGRLHVTFKQLQQQTNLAPVELWLGLLLSGYPLEAVRPSSHLLDSAQAFYQMEIRVMLAEKG</sequence>
<dbReference type="EMBL" id="CP053587">
    <property type="protein sequence ID" value="WNZ27869.1"/>
    <property type="molecule type" value="Genomic_DNA"/>
</dbReference>
<evidence type="ECO:0000256" key="1">
    <source>
        <dbReference type="SAM" id="MobiDB-lite"/>
    </source>
</evidence>
<protein>
    <submittedName>
        <fullName evidence="2">Uncharacterized protein</fullName>
    </submittedName>
</protein>
<organism evidence="2">
    <name type="scientific">Leptolyngbya sp. NK1-12</name>
    <dbReference type="NCBI Taxonomy" id="2547451"/>
    <lineage>
        <taxon>Bacteria</taxon>
        <taxon>Bacillati</taxon>
        <taxon>Cyanobacteriota</taxon>
        <taxon>Cyanophyceae</taxon>
        <taxon>Leptolyngbyales</taxon>
        <taxon>Leptolyngbyaceae</taxon>
        <taxon>Leptolyngbya group</taxon>
        <taxon>Leptolyngbya</taxon>
    </lineage>
</organism>
<evidence type="ECO:0000313" key="2">
    <source>
        <dbReference type="EMBL" id="WNZ27869.1"/>
    </source>
</evidence>